<organism evidence="2">
    <name type="scientific">Schistocephalus solidus</name>
    <name type="common">Tapeworm</name>
    <dbReference type="NCBI Taxonomy" id="70667"/>
    <lineage>
        <taxon>Eukaryota</taxon>
        <taxon>Metazoa</taxon>
        <taxon>Spiralia</taxon>
        <taxon>Lophotrochozoa</taxon>
        <taxon>Platyhelminthes</taxon>
        <taxon>Cestoda</taxon>
        <taxon>Eucestoda</taxon>
        <taxon>Diphyllobothriidea</taxon>
        <taxon>Diphyllobothriidae</taxon>
        <taxon>Schistocephalus</taxon>
    </lineage>
</organism>
<proteinExistence type="predicted"/>
<evidence type="ECO:0000256" key="1">
    <source>
        <dbReference type="SAM" id="MobiDB-lite"/>
    </source>
</evidence>
<protein>
    <submittedName>
        <fullName evidence="2">Uncharacterized protein</fullName>
    </submittedName>
</protein>
<gene>
    <name evidence="2" type="ORF">TR121626</name>
</gene>
<evidence type="ECO:0000313" key="2">
    <source>
        <dbReference type="EMBL" id="JAP47342.1"/>
    </source>
</evidence>
<name>A0A0X3PGR4_SCHSO</name>
<reference evidence="2" key="1">
    <citation type="submission" date="2016-01" db="EMBL/GenBank/DDBJ databases">
        <title>Reference transcriptome for the parasite Schistocephalus solidus: insights into the molecular evolution of parasitism.</title>
        <authorList>
            <person name="Hebert F.O."/>
            <person name="Grambauer S."/>
            <person name="Barber I."/>
            <person name="Landry C.R."/>
            <person name="Aubin-Horth N."/>
        </authorList>
    </citation>
    <scope>NUCLEOTIDE SEQUENCE</scope>
</reference>
<accession>A0A0X3PGR4</accession>
<dbReference type="AlphaFoldDB" id="A0A0X3PGR4"/>
<feature type="region of interest" description="Disordered" evidence="1">
    <location>
        <begin position="125"/>
        <end position="159"/>
    </location>
</feature>
<dbReference type="EMBL" id="GEEE01015883">
    <property type="protein sequence ID" value="JAP47342.1"/>
    <property type="molecule type" value="Transcribed_RNA"/>
</dbReference>
<sequence>MVILIRIIRTIYQQVPKATEYTNLERAIARVVSNPTSPTGPRPSNRTARTLIACFTNDLPLPPRNYLRASTSIVRPRAQETEDFLTTRSASRNSLADSGYAVNFNTQQYSNSLCEHLLTAITTPPPCDKTQKEKPASSNTTAPPCNKSRHKKHATSRRHRALHKLFKSTEALAKLESVW</sequence>
<feature type="compositionally biased region" description="Basic residues" evidence="1">
    <location>
        <begin position="147"/>
        <end position="159"/>
    </location>
</feature>